<dbReference type="InterPro" id="IPR016181">
    <property type="entry name" value="Acyl_CoA_acyltransferase"/>
</dbReference>
<gene>
    <name evidence="3" type="ORF">CfE428DRAFT_3935</name>
</gene>
<dbReference type="eggNOG" id="COG1670">
    <property type="taxonomic scope" value="Bacteria"/>
</dbReference>
<dbReference type="PANTHER" id="PTHR43792:SF1">
    <property type="entry name" value="N-ACETYLTRANSFERASE DOMAIN-CONTAINING PROTEIN"/>
    <property type="match status" value="1"/>
</dbReference>
<evidence type="ECO:0000313" key="3">
    <source>
        <dbReference type="EMBL" id="EDY18550.1"/>
    </source>
</evidence>
<reference evidence="3 4" key="1">
    <citation type="journal article" date="2011" name="J. Bacteriol.">
        <title>Genome sequence of Chthoniobacter flavus Ellin428, an aerobic heterotrophic soil bacterium.</title>
        <authorList>
            <person name="Kant R."/>
            <person name="van Passel M.W."/>
            <person name="Palva A."/>
            <person name="Lucas S."/>
            <person name="Lapidus A."/>
            <person name="Glavina Del Rio T."/>
            <person name="Dalin E."/>
            <person name="Tice H."/>
            <person name="Bruce D."/>
            <person name="Goodwin L."/>
            <person name="Pitluck S."/>
            <person name="Larimer F.W."/>
            <person name="Land M.L."/>
            <person name="Hauser L."/>
            <person name="Sangwan P."/>
            <person name="de Vos W.M."/>
            <person name="Janssen P.H."/>
            <person name="Smidt H."/>
        </authorList>
    </citation>
    <scope>NUCLEOTIDE SEQUENCE [LARGE SCALE GENOMIC DNA]</scope>
    <source>
        <strain evidence="3 4">Ellin428</strain>
    </source>
</reference>
<keyword evidence="3" id="KW-0808">Transferase</keyword>
<comment type="caution">
    <text evidence="3">The sequence shown here is derived from an EMBL/GenBank/DDBJ whole genome shotgun (WGS) entry which is preliminary data.</text>
</comment>
<protein>
    <submittedName>
        <fullName evidence="3">GCN5-related N-acetyltransferase</fullName>
    </submittedName>
</protein>
<dbReference type="STRING" id="497964.CfE428DRAFT_3935"/>
<keyword evidence="4" id="KW-1185">Reference proteome</keyword>
<dbReference type="AlphaFoldDB" id="B4D4U7"/>
<evidence type="ECO:0000256" key="1">
    <source>
        <dbReference type="SAM" id="MobiDB-lite"/>
    </source>
</evidence>
<feature type="region of interest" description="Disordered" evidence="1">
    <location>
        <begin position="188"/>
        <end position="211"/>
    </location>
</feature>
<evidence type="ECO:0000259" key="2">
    <source>
        <dbReference type="PROSITE" id="PS51186"/>
    </source>
</evidence>
<dbReference type="PANTHER" id="PTHR43792">
    <property type="entry name" value="GNAT FAMILY, PUTATIVE (AFU_ORTHOLOGUE AFUA_3G00765)-RELATED-RELATED"/>
    <property type="match status" value="1"/>
</dbReference>
<name>B4D4U7_9BACT</name>
<dbReference type="GO" id="GO:0016747">
    <property type="term" value="F:acyltransferase activity, transferring groups other than amino-acyl groups"/>
    <property type="evidence" value="ECO:0007669"/>
    <property type="project" value="InterPro"/>
</dbReference>
<dbReference type="InterPro" id="IPR000182">
    <property type="entry name" value="GNAT_dom"/>
</dbReference>
<dbReference type="PROSITE" id="PS51186">
    <property type="entry name" value="GNAT"/>
    <property type="match status" value="1"/>
</dbReference>
<dbReference type="SUPFAM" id="SSF55729">
    <property type="entry name" value="Acyl-CoA N-acyltransferases (Nat)"/>
    <property type="match status" value="1"/>
</dbReference>
<dbReference type="RefSeq" id="WP_006981260.1">
    <property type="nucleotide sequence ID" value="NZ_ABVL01000012.1"/>
</dbReference>
<dbReference type="EMBL" id="ABVL01000012">
    <property type="protein sequence ID" value="EDY18550.1"/>
    <property type="molecule type" value="Genomic_DNA"/>
</dbReference>
<feature type="domain" description="N-acetyltransferase" evidence="2">
    <location>
        <begin position="14"/>
        <end position="180"/>
    </location>
</feature>
<organism evidence="3 4">
    <name type="scientific">Chthoniobacter flavus Ellin428</name>
    <dbReference type="NCBI Taxonomy" id="497964"/>
    <lineage>
        <taxon>Bacteria</taxon>
        <taxon>Pseudomonadati</taxon>
        <taxon>Verrucomicrobiota</taxon>
        <taxon>Spartobacteria</taxon>
        <taxon>Chthoniobacterales</taxon>
        <taxon>Chthoniobacteraceae</taxon>
        <taxon>Chthoniobacter</taxon>
    </lineage>
</organism>
<dbReference type="InParanoid" id="B4D4U7"/>
<accession>B4D4U7</accession>
<dbReference type="InterPro" id="IPR051531">
    <property type="entry name" value="N-acetyltransferase"/>
</dbReference>
<evidence type="ECO:0000313" key="4">
    <source>
        <dbReference type="Proteomes" id="UP000005824"/>
    </source>
</evidence>
<proteinExistence type="predicted"/>
<dbReference type="Gene3D" id="3.40.630.30">
    <property type="match status" value="1"/>
</dbReference>
<dbReference type="Proteomes" id="UP000005824">
    <property type="component" value="Unassembled WGS sequence"/>
</dbReference>
<sequence length="220" mass="24698">MKHRFPDHLTSARLLLRRLHRDDAAALCAYRSLPEVARYQSWDAFGPDDAARLIESQLTAEPDIPGTWFQLAIVETATGDFIGDCGLHCPKDNSRQMEIGITLSPRHQSCGYATEAVECLLDYLFGSLDKHRVFASTDVLNRPATALFRRLGFRQEAHLVEHLWFKGQWGSEYLFALLKREWEERYSQKPATPDPAPQQTAPAVSRPGGIGGVGHSARLL</sequence>
<dbReference type="Pfam" id="PF13302">
    <property type="entry name" value="Acetyltransf_3"/>
    <property type="match status" value="1"/>
</dbReference>